<dbReference type="Proteomes" id="UP000288216">
    <property type="component" value="Unassembled WGS sequence"/>
</dbReference>
<feature type="region of interest" description="Disordered" evidence="1">
    <location>
        <begin position="329"/>
        <end position="409"/>
    </location>
</feature>
<accession>A0A401PCD2</accession>
<feature type="compositionally biased region" description="Basic residues" evidence="1">
    <location>
        <begin position="983"/>
        <end position="995"/>
    </location>
</feature>
<feature type="compositionally biased region" description="Polar residues" evidence="1">
    <location>
        <begin position="91"/>
        <end position="100"/>
    </location>
</feature>
<evidence type="ECO:0000313" key="3">
    <source>
        <dbReference type="EMBL" id="GCB70777.1"/>
    </source>
</evidence>
<feature type="region of interest" description="Disordered" evidence="1">
    <location>
        <begin position="908"/>
        <end position="1020"/>
    </location>
</feature>
<keyword evidence="4" id="KW-1185">Reference proteome</keyword>
<feature type="region of interest" description="Disordered" evidence="1">
    <location>
        <begin position="549"/>
        <end position="590"/>
    </location>
</feature>
<sequence length="1226" mass="134167">MNALEFAKNPRIMQGCSKHVDGFSDTSSAGSILDEADREVSRLTERAFKSLCVAQEGMCNDLGMISSPSAASGNHAGEHPGSDRSKHSTGEMKSSSNVIQKQRKEPPETFQELIVQCSVEEVDSKGSTGNGFPRETLGLSQKLGKQKSKISSLIEAFDQSDGGATGELVLSAKQVGSGHSGLAEESEVHITQWDSSALVNMHKETSSFSAACQEHYWLNCKKQLPPAKSSSVLSYLKSTQHRKQGHPTDSTVLKHLAQRSEKAGRLRTPDSKGNFLHSERSAFKSWHDHNRFLFEEGGHVEKLSLGLQPGVQVRNLCDDGASCRRAQPLAQAAVPPKEAKTDPAQRPVNCSSTGNDSDSRPFVPEANHSGVKESAGQGNSLQDIKAEKDSGGGTVENEDEGRGFQLWRSSRNPQFKKQIDPEVVSGEVVHAECHLAEVSTLADQCPRGESPSFSISKLLTPNIGHSANGAEAQPMVVTPPLIQLPVTQGDEARGGGDYQSRESYKSKASSLLYNLKDVRKRVKSTYTSSVTPQSLSEQSKNKEYIFQNLHQTNERTSSAPLRLGTRENYTSDSCDQENPDKVPNAGSATPAAGCLSKAGTIHRAEPDTWKNDDYLNVRSPQTVKEAGSYPSWRTRNTRPRSAMVAMEVDVERRLDRKVACQLNKVSSERGATVQKRSALARNSPEDAKAVLGRTEERLNRSHRSRKPECPLFSQVHKAGYPNENHFRLQDDRLASQRPEETHRPMLEANVPSNGASSHLATQDPKLSNHSYFALGGDRCQDTERVLADHSTERGTGGTRSSLSGCPTAEVLKDIEKYEVQYYALSDHAADSEGKDENQNPRTPRDLTGHRAKGDSPLEMLGEEKFYSMFSKQEIRGQGNITNSPRPTLFKIKDNMLKTSPVTKSVKSTIPKPAPGGVDVDLRKDTPDMSVSEATPECDNLDSEELGAGRSLAMNPRPDSACSVDSKTAAKPPVVPPKSEKALRRAKKLATRRKRTDGKQKKQGGDEIEPDPILSNTPEPPLCVPMSQTPIACSPVATLPMDSCVIPAVPNIVALNSTRPLTSVHSFPLSQRKLLQDPESGQYFFVDIPIQVQTKTLYDPETEKYFQVSIPSTGQNASLDFFNNSYVLYPGFLSFPLTSVSALRPHSHMSAPAILLDVQEKEAPLNEWTNTDLTCTGEQGNEPYIETLFDPQNDTQCSAVSSQLQQEDHNLELIVMGDLEDIAIENN</sequence>
<protein>
    <recommendedName>
        <fullName evidence="2">DUF4585 domain-containing protein</fullName>
    </recommendedName>
</protein>
<dbReference type="InterPro" id="IPR052303">
    <property type="entry name" value="CEFIP"/>
</dbReference>
<dbReference type="PANTHER" id="PTHR33775">
    <property type="entry name" value="CARDIAC-ENRICHED FHL2-INTERACTING PROTEIN-RELATED"/>
    <property type="match status" value="1"/>
</dbReference>
<dbReference type="GO" id="GO:0070886">
    <property type="term" value="P:positive regulation of calcineurin-NFAT signaling cascade"/>
    <property type="evidence" value="ECO:0007669"/>
    <property type="project" value="TreeGrafter"/>
</dbReference>
<evidence type="ECO:0000256" key="1">
    <source>
        <dbReference type="SAM" id="MobiDB-lite"/>
    </source>
</evidence>
<feature type="domain" description="DUF4585" evidence="2">
    <location>
        <begin position="1066"/>
        <end position="1133"/>
    </location>
</feature>
<feature type="region of interest" description="Disordered" evidence="1">
    <location>
        <begin position="827"/>
        <end position="858"/>
    </location>
</feature>
<comment type="caution">
    <text evidence="3">The sequence shown here is derived from an EMBL/GenBank/DDBJ whole genome shotgun (WGS) entry which is preliminary data.</text>
</comment>
<dbReference type="PANTHER" id="PTHR33775:SF2">
    <property type="entry name" value="CARDIAC-ENRICHED FHL2-INTERACTING PROTEIN"/>
    <property type="match status" value="1"/>
</dbReference>
<dbReference type="Pfam" id="PF15232">
    <property type="entry name" value="DUF4585"/>
    <property type="match status" value="1"/>
</dbReference>
<organism evidence="3 4">
    <name type="scientific">Scyliorhinus torazame</name>
    <name type="common">Cloudy catshark</name>
    <name type="synonym">Catulus torazame</name>
    <dbReference type="NCBI Taxonomy" id="75743"/>
    <lineage>
        <taxon>Eukaryota</taxon>
        <taxon>Metazoa</taxon>
        <taxon>Chordata</taxon>
        <taxon>Craniata</taxon>
        <taxon>Vertebrata</taxon>
        <taxon>Chondrichthyes</taxon>
        <taxon>Elasmobranchii</taxon>
        <taxon>Galeomorphii</taxon>
        <taxon>Galeoidea</taxon>
        <taxon>Carcharhiniformes</taxon>
        <taxon>Scyliorhinidae</taxon>
        <taxon>Scyliorhinus</taxon>
    </lineage>
</organism>
<feature type="compositionally biased region" description="Polar residues" evidence="1">
    <location>
        <begin position="549"/>
        <end position="559"/>
    </location>
</feature>
<feature type="compositionally biased region" description="Basic and acidic residues" evidence="1">
    <location>
        <begin position="76"/>
        <end position="90"/>
    </location>
</feature>
<dbReference type="InterPro" id="IPR027838">
    <property type="entry name" value="DUF4585"/>
</dbReference>
<evidence type="ECO:0000313" key="4">
    <source>
        <dbReference type="Proteomes" id="UP000288216"/>
    </source>
</evidence>
<feature type="region of interest" description="Disordered" evidence="1">
    <location>
        <begin position="65"/>
        <end position="109"/>
    </location>
</feature>
<gene>
    <name evidence="3" type="ORF">scyTo_0005773</name>
</gene>
<dbReference type="STRING" id="75743.A0A401PCD2"/>
<dbReference type="AlphaFoldDB" id="A0A401PCD2"/>
<dbReference type="OrthoDB" id="8945866at2759"/>
<dbReference type="OMA" id="HYSPPFN"/>
<name>A0A401PCD2_SCYTO</name>
<proteinExistence type="predicted"/>
<evidence type="ECO:0000259" key="2">
    <source>
        <dbReference type="Pfam" id="PF15232"/>
    </source>
</evidence>
<reference evidence="3 4" key="1">
    <citation type="journal article" date="2018" name="Nat. Ecol. Evol.">
        <title>Shark genomes provide insights into elasmobranch evolution and the origin of vertebrates.</title>
        <authorList>
            <person name="Hara Y"/>
            <person name="Yamaguchi K"/>
            <person name="Onimaru K"/>
            <person name="Kadota M"/>
            <person name="Koyanagi M"/>
            <person name="Keeley SD"/>
            <person name="Tatsumi K"/>
            <person name="Tanaka K"/>
            <person name="Motone F"/>
            <person name="Kageyama Y"/>
            <person name="Nozu R"/>
            <person name="Adachi N"/>
            <person name="Nishimura O"/>
            <person name="Nakagawa R"/>
            <person name="Tanegashima C"/>
            <person name="Kiyatake I"/>
            <person name="Matsumoto R"/>
            <person name="Murakumo K"/>
            <person name="Nishida K"/>
            <person name="Terakita A"/>
            <person name="Kuratani S"/>
            <person name="Sato K"/>
            <person name="Hyodo S Kuraku.S."/>
        </authorList>
    </citation>
    <scope>NUCLEOTIDE SEQUENCE [LARGE SCALE GENOMIC DNA]</scope>
</reference>
<dbReference type="GO" id="GO:0030018">
    <property type="term" value="C:Z disc"/>
    <property type="evidence" value="ECO:0007669"/>
    <property type="project" value="TreeGrafter"/>
</dbReference>
<dbReference type="EMBL" id="BFAA01001849">
    <property type="protein sequence ID" value="GCB70777.1"/>
    <property type="molecule type" value="Genomic_DNA"/>
</dbReference>